<reference evidence="1 2" key="1">
    <citation type="journal article" date="2013" name="Nat. Genet.">
        <title>The high-quality draft genome of peach (Prunus persica) identifies unique patterns of genetic diversity, domestication and genome evolution.</title>
        <authorList>
            <consortium name="International Peach Genome Initiative"/>
            <person name="Verde I."/>
            <person name="Abbott A.G."/>
            <person name="Scalabrin S."/>
            <person name="Jung S."/>
            <person name="Shu S."/>
            <person name="Marroni F."/>
            <person name="Zhebentyayeva T."/>
            <person name="Dettori M.T."/>
            <person name="Grimwood J."/>
            <person name="Cattonaro F."/>
            <person name="Zuccolo A."/>
            <person name="Rossini L."/>
            <person name="Jenkins J."/>
            <person name="Vendramin E."/>
            <person name="Meisel L.A."/>
            <person name="Decroocq V."/>
            <person name="Sosinski B."/>
            <person name="Prochnik S."/>
            <person name="Mitros T."/>
            <person name="Policriti A."/>
            <person name="Cipriani G."/>
            <person name="Dondini L."/>
            <person name="Ficklin S."/>
            <person name="Goodstein D.M."/>
            <person name="Xuan P."/>
            <person name="Del Fabbro C."/>
            <person name="Aramini V."/>
            <person name="Copetti D."/>
            <person name="Gonzalez S."/>
            <person name="Horner D.S."/>
            <person name="Falchi R."/>
            <person name="Lucas S."/>
            <person name="Mica E."/>
            <person name="Maldonado J."/>
            <person name="Lazzari B."/>
            <person name="Bielenberg D."/>
            <person name="Pirona R."/>
            <person name="Miculan M."/>
            <person name="Barakat A."/>
            <person name="Testolin R."/>
            <person name="Stella A."/>
            <person name="Tartarini S."/>
            <person name="Tonutti P."/>
            <person name="Arus P."/>
            <person name="Orellana A."/>
            <person name="Wells C."/>
            <person name="Main D."/>
            <person name="Vizzotto G."/>
            <person name="Silva H."/>
            <person name="Salamini F."/>
            <person name="Schmutz J."/>
            <person name="Morgante M."/>
            <person name="Rokhsar D.S."/>
        </authorList>
    </citation>
    <scope>NUCLEOTIDE SEQUENCE [LARGE SCALE GENOMIC DNA]</scope>
    <source>
        <strain evidence="2">cv. Nemared</strain>
    </source>
</reference>
<organism evidence="1 2">
    <name type="scientific">Prunus persica</name>
    <name type="common">Peach</name>
    <name type="synonym">Amygdalus persica</name>
    <dbReference type="NCBI Taxonomy" id="3760"/>
    <lineage>
        <taxon>Eukaryota</taxon>
        <taxon>Viridiplantae</taxon>
        <taxon>Streptophyta</taxon>
        <taxon>Embryophyta</taxon>
        <taxon>Tracheophyta</taxon>
        <taxon>Spermatophyta</taxon>
        <taxon>Magnoliopsida</taxon>
        <taxon>eudicotyledons</taxon>
        <taxon>Gunneridae</taxon>
        <taxon>Pentapetalae</taxon>
        <taxon>rosids</taxon>
        <taxon>fabids</taxon>
        <taxon>Rosales</taxon>
        <taxon>Rosaceae</taxon>
        <taxon>Amygdaloideae</taxon>
        <taxon>Amygdaleae</taxon>
        <taxon>Prunus</taxon>
    </lineage>
</organism>
<dbReference type="Proteomes" id="UP000006882">
    <property type="component" value="Chromosome G3"/>
</dbReference>
<dbReference type="AlphaFoldDB" id="A0A251PZX8"/>
<dbReference type="EMBL" id="CM007653">
    <property type="protein sequence ID" value="ONI17068.1"/>
    <property type="molecule type" value="Genomic_DNA"/>
</dbReference>
<name>A0A251PZX8_PRUPE</name>
<accession>A0A251PZX8</accession>
<protein>
    <submittedName>
        <fullName evidence="1">Uncharacterized protein</fullName>
    </submittedName>
</protein>
<evidence type="ECO:0000313" key="2">
    <source>
        <dbReference type="Proteomes" id="UP000006882"/>
    </source>
</evidence>
<dbReference type="Gramene" id="ONI17068">
    <property type="protein sequence ID" value="ONI17068"/>
    <property type="gene ID" value="PRUPE_3G136200"/>
</dbReference>
<proteinExistence type="predicted"/>
<evidence type="ECO:0000313" key="1">
    <source>
        <dbReference type="EMBL" id="ONI17068.1"/>
    </source>
</evidence>
<sequence length="114" mass="13166">MSPLSAENQCYMRPCPDATFHQTPYLHIPKCDTSYIWIKQLVTDTVGGSTRKDHACIVCTDLKLCHGSYCWKMWETVEVLGGCCLALRESRECINWLCWNKYCKEKEKRLVVGV</sequence>
<gene>
    <name evidence="1" type="ORF">PRUPE_3G136200</name>
</gene>
<keyword evidence="2" id="KW-1185">Reference proteome</keyword>